<dbReference type="PANTHER" id="PTHR11360">
    <property type="entry name" value="MONOCARBOXYLATE TRANSPORTER"/>
    <property type="match status" value="1"/>
</dbReference>
<dbReference type="GO" id="GO:0022857">
    <property type="term" value="F:transmembrane transporter activity"/>
    <property type="evidence" value="ECO:0007669"/>
    <property type="project" value="InterPro"/>
</dbReference>
<dbReference type="InterPro" id="IPR036259">
    <property type="entry name" value="MFS_trans_sf"/>
</dbReference>
<dbReference type="InterPro" id="IPR011701">
    <property type="entry name" value="MFS"/>
</dbReference>
<keyword evidence="2" id="KW-0472">Membrane</keyword>
<comment type="subcellular location">
    <subcellularLocation>
        <location evidence="1">Membrane</location>
        <topology evidence="1">Multi-pass membrane protein</topology>
    </subcellularLocation>
</comment>
<dbReference type="KEGG" id="lak:106163892"/>
<feature type="transmembrane region" description="Helical" evidence="2">
    <location>
        <begin position="177"/>
        <end position="197"/>
    </location>
</feature>
<organism evidence="4 5">
    <name type="scientific">Lingula anatina</name>
    <name type="common">Brachiopod</name>
    <name type="synonym">Lingula unguis</name>
    <dbReference type="NCBI Taxonomy" id="7574"/>
    <lineage>
        <taxon>Eukaryota</taxon>
        <taxon>Metazoa</taxon>
        <taxon>Spiralia</taxon>
        <taxon>Lophotrochozoa</taxon>
        <taxon>Brachiopoda</taxon>
        <taxon>Linguliformea</taxon>
        <taxon>Lingulata</taxon>
        <taxon>Lingulida</taxon>
        <taxon>Linguloidea</taxon>
        <taxon>Lingulidae</taxon>
        <taxon>Lingula</taxon>
    </lineage>
</organism>
<dbReference type="PROSITE" id="PS50850">
    <property type="entry name" value="MFS"/>
    <property type="match status" value="1"/>
</dbReference>
<evidence type="ECO:0000259" key="3">
    <source>
        <dbReference type="PROSITE" id="PS50850"/>
    </source>
</evidence>
<evidence type="ECO:0000256" key="2">
    <source>
        <dbReference type="SAM" id="Phobius"/>
    </source>
</evidence>
<dbReference type="InterPro" id="IPR050327">
    <property type="entry name" value="Proton-linked_MCT"/>
</dbReference>
<evidence type="ECO:0000256" key="1">
    <source>
        <dbReference type="ARBA" id="ARBA00004141"/>
    </source>
</evidence>
<feature type="transmembrane region" description="Helical" evidence="2">
    <location>
        <begin position="108"/>
        <end position="135"/>
    </location>
</feature>
<sequence length="258" mass="28127">MISPPIYRGWVVLGIAILVFVLWAGVVTSWGTTILCFQQDEDFPSSSLAALGAPLTVYYAFKLSLSNFIYIAMSKIGQLGLKQVIAVGLILMALGLLLTSLANEPVSVAISFGILSGSGSGLVLICTYLVVALWFPWSHKYHVFTTSAVNTLQPIGSAILNNLSAQMCSNPSLGWRWAFRIYTVILSSLGLLLLLLYGNPPEATNEQRGSQSDKKSDFLQKPPWTLGSKIAIYVIWGVAICCKGFAFHLPFVIIKYNK</sequence>
<dbReference type="Pfam" id="PF07690">
    <property type="entry name" value="MFS_1"/>
    <property type="match status" value="1"/>
</dbReference>
<dbReference type="Gene3D" id="1.20.1250.20">
    <property type="entry name" value="MFS general substrate transporter like domains"/>
    <property type="match status" value="1"/>
</dbReference>
<reference evidence="5" key="1">
    <citation type="submission" date="2025-08" db="UniProtKB">
        <authorList>
            <consortium name="RefSeq"/>
        </authorList>
    </citation>
    <scope>IDENTIFICATION</scope>
    <source>
        <tissue evidence="5">Gonads</tissue>
    </source>
</reference>
<keyword evidence="4" id="KW-1185">Reference proteome</keyword>
<dbReference type="Proteomes" id="UP000085678">
    <property type="component" value="Unplaced"/>
</dbReference>
<feature type="transmembrane region" description="Helical" evidence="2">
    <location>
        <begin position="7"/>
        <end position="28"/>
    </location>
</feature>
<feature type="transmembrane region" description="Helical" evidence="2">
    <location>
        <begin position="48"/>
        <end position="72"/>
    </location>
</feature>
<protein>
    <submittedName>
        <fullName evidence="5">Uncharacterized protein LOC106163892</fullName>
    </submittedName>
</protein>
<evidence type="ECO:0000313" key="4">
    <source>
        <dbReference type="Proteomes" id="UP000085678"/>
    </source>
</evidence>
<proteinExistence type="predicted"/>
<feature type="transmembrane region" description="Helical" evidence="2">
    <location>
        <begin position="230"/>
        <end position="254"/>
    </location>
</feature>
<feature type="transmembrane region" description="Helical" evidence="2">
    <location>
        <begin position="84"/>
        <end position="102"/>
    </location>
</feature>
<dbReference type="AlphaFoldDB" id="A0A2R2MNB5"/>
<evidence type="ECO:0000313" key="5">
    <source>
        <dbReference type="RefSeq" id="XP_023931695.1"/>
    </source>
</evidence>
<gene>
    <name evidence="5" type="primary">LOC106163892</name>
</gene>
<keyword evidence="2" id="KW-1133">Transmembrane helix</keyword>
<dbReference type="GeneID" id="106163892"/>
<name>A0A2R2MNB5_LINAN</name>
<dbReference type="InParanoid" id="A0A2R2MNB5"/>
<accession>A0A2R2MNB5</accession>
<dbReference type="RefSeq" id="XP_023931695.1">
    <property type="nucleotide sequence ID" value="XM_024075927.1"/>
</dbReference>
<dbReference type="SUPFAM" id="SSF103473">
    <property type="entry name" value="MFS general substrate transporter"/>
    <property type="match status" value="1"/>
</dbReference>
<dbReference type="InterPro" id="IPR020846">
    <property type="entry name" value="MFS_dom"/>
</dbReference>
<feature type="domain" description="Major facilitator superfamily (MFS) profile" evidence="3">
    <location>
        <begin position="9"/>
        <end position="258"/>
    </location>
</feature>
<keyword evidence="2" id="KW-0812">Transmembrane</keyword>
<dbReference type="GO" id="GO:0016020">
    <property type="term" value="C:membrane"/>
    <property type="evidence" value="ECO:0007669"/>
    <property type="project" value="UniProtKB-SubCell"/>
</dbReference>
<dbReference type="PANTHER" id="PTHR11360:SF284">
    <property type="entry name" value="EG:103B4.3 PROTEIN-RELATED"/>
    <property type="match status" value="1"/>
</dbReference>